<dbReference type="VEuPathDB" id="VectorBase:HLOH_053802"/>
<proteinExistence type="predicted"/>
<reference evidence="2 3" key="1">
    <citation type="journal article" date="2020" name="Cell">
        <title>Large-Scale Comparative Analyses of Tick Genomes Elucidate Their Genetic Diversity and Vector Capacities.</title>
        <authorList>
            <consortium name="Tick Genome and Microbiome Consortium (TIGMIC)"/>
            <person name="Jia N."/>
            <person name="Wang J."/>
            <person name="Shi W."/>
            <person name="Du L."/>
            <person name="Sun Y."/>
            <person name="Zhan W."/>
            <person name="Jiang J.F."/>
            <person name="Wang Q."/>
            <person name="Zhang B."/>
            <person name="Ji P."/>
            <person name="Bell-Sakyi L."/>
            <person name="Cui X.M."/>
            <person name="Yuan T.T."/>
            <person name="Jiang B.G."/>
            <person name="Yang W.F."/>
            <person name="Lam T.T."/>
            <person name="Chang Q.C."/>
            <person name="Ding S.J."/>
            <person name="Wang X.J."/>
            <person name="Zhu J.G."/>
            <person name="Ruan X.D."/>
            <person name="Zhao L."/>
            <person name="Wei J.T."/>
            <person name="Ye R.Z."/>
            <person name="Que T.C."/>
            <person name="Du C.H."/>
            <person name="Zhou Y.H."/>
            <person name="Cheng J.X."/>
            <person name="Dai P.F."/>
            <person name="Guo W.B."/>
            <person name="Han X.H."/>
            <person name="Huang E.J."/>
            <person name="Li L.F."/>
            <person name="Wei W."/>
            <person name="Gao Y.C."/>
            <person name="Liu J.Z."/>
            <person name="Shao H.Z."/>
            <person name="Wang X."/>
            <person name="Wang C.C."/>
            <person name="Yang T.C."/>
            <person name="Huo Q.B."/>
            <person name="Li W."/>
            <person name="Chen H.Y."/>
            <person name="Chen S.E."/>
            <person name="Zhou L.G."/>
            <person name="Ni X.B."/>
            <person name="Tian J.H."/>
            <person name="Sheng Y."/>
            <person name="Liu T."/>
            <person name="Pan Y.S."/>
            <person name="Xia L.Y."/>
            <person name="Li J."/>
            <person name="Zhao F."/>
            <person name="Cao W.C."/>
        </authorList>
    </citation>
    <scope>NUCLEOTIDE SEQUENCE [LARGE SCALE GENOMIC DNA]</scope>
    <source>
        <strain evidence="2">HaeL-2018</strain>
    </source>
</reference>
<dbReference type="Pfam" id="PF10545">
    <property type="entry name" value="MADF_DNA_bdg"/>
    <property type="match status" value="1"/>
</dbReference>
<gene>
    <name evidence="2" type="ORF">HPB48_011455</name>
</gene>
<feature type="domain" description="MADF" evidence="1">
    <location>
        <begin position="24"/>
        <end position="67"/>
    </location>
</feature>
<sequence length="83" mass="9963">MDSNNTPALLRQAPFWTRDKEEQLIGLYSQFSLLWDRRHPYYYKRERREHAMRATAAALNNEFDSEPMLSTFHVTLNTVVFLR</sequence>
<organism evidence="2 3">
    <name type="scientific">Haemaphysalis longicornis</name>
    <name type="common">Bush tick</name>
    <dbReference type="NCBI Taxonomy" id="44386"/>
    <lineage>
        <taxon>Eukaryota</taxon>
        <taxon>Metazoa</taxon>
        <taxon>Ecdysozoa</taxon>
        <taxon>Arthropoda</taxon>
        <taxon>Chelicerata</taxon>
        <taxon>Arachnida</taxon>
        <taxon>Acari</taxon>
        <taxon>Parasitiformes</taxon>
        <taxon>Ixodida</taxon>
        <taxon>Ixodoidea</taxon>
        <taxon>Ixodidae</taxon>
        <taxon>Haemaphysalinae</taxon>
        <taxon>Haemaphysalis</taxon>
    </lineage>
</organism>
<evidence type="ECO:0000313" key="2">
    <source>
        <dbReference type="EMBL" id="KAH9360164.1"/>
    </source>
</evidence>
<protein>
    <recommendedName>
        <fullName evidence="1">MADF domain-containing protein</fullName>
    </recommendedName>
</protein>
<name>A0A9J6FDK2_HAELO</name>
<keyword evidence="3" id="KW-1185">Reference proteome</keyword>
<comment type="caution">
    <text evidence="2">The sequence shown here is derived from an EMBL/GenBank/DDBJ whole genome shotgun (WGS) entry which is preliminary data.</text>
</comment>
<dbReference type="InterPro" id="IPR006578">
    <property type="entry name" value="MADF-dom"/>
</dbReference>
<dbReference type="OrthoDB" id="7408914at2759"/>
<accession>A0A9J6FDK2</accession>
<evidence type="ECO:0000313" key="3">
    <source>
        <dbReference type="Proteomes" id="UP000821853"/>
    </source>
</evidence>
<evidence type="ECO:0000259" key="1">
    <source>
        <dbReference type="Pfam" id="PF10545"/>
    </source>
</evidence>
<dbReference type="EMBL" id="JABSTR010000001">
    <property type="protein sequence ID" value="KAH9360164.1"/>
    <property type="molecule type" value="Genomic_DNA"/>
</dbReference>
<dbReference type="Proteomes" id="UP000821853">
    <property type="component" value="Chromosome 1"/>
</dbReference>
<dbReference type="AlphaFoldDB" id="A0A9J6FDK2"/>